<feature type="non-terminal residue" evidence="1">
    <location>
        <position position="1"/>
    </location>
</feature>
<evidence type="ECO:0000313" key="1">
    <source>
        <dbReference type="EMBL" id="OXU29235.1"/>
    </source>
</evidence>
<dbReference type="EMBL" id="NNAY01000321">
    <property type="protein sequence ID" value="OXU29235.1"/>
    <property type="molecule type" value="Genomic_DNA"/>
</dbReference>
<comment type="caution">
    <text evidence="1">The sequence shown here is derived from an EMBL/GenBank/DDBJ whole genome shotgun (WGS) entry which is preliminary data.</text>
</comment>
<dbReference type="Proteomes" id="UP000215335">
    <property type="component" value="Unassembled WGS sequence"/>
</dbReference>
<organism evidence="1 2">
    <name type="scientific">Trichomalopsis sarcophagae</name>
    <dbReference type="NCBI Taxonomy" id="543379"/>
    <lineage>
        <taxon>Eukaryota</taxon>
        <taxon>Metazoa</taxon>
        <taxon>Ecdysozoa</taxon>
        <taxon>Arthropoda</taxon>
        <taxon>Hexapoda</taxon>
        <taxon>Insecta</taxon>
        <taxon>Pterygota</taxon>
        <taxon>Neoptera</taxon>
        <taxon>Endopterygota</taxon>
        <taxon>Hymenoptera</taxon>
        <taxon>Apocrita</taxon>
        <taxon>Proctotrupomorpha</taxon>
        <taxon>Chalcidoidea</taxon>
        <taxon>Pteromalidae</taxon>
        <taxon>Pteromalinae</taxon>
        <taxon>Trichomalopsis</taxon>
    </lineage>
</organism>
<evidence type="ECO:0000313" key="2">
    <source>
        <dbReference type="Proteomes" id="UP000215335"/>
    </source>
</evidence>
<proteinExistence type="predicted"/>
<accession>A0A232FEX5</accession>
<keyword evidence="2" id="KW-1185">Reference proteome</keyword>
<reference evidence="1 2" key="1">
    <citation type="journal article" date="2017" name="Curr. Biol.">
        <title>The Evolution of Venom by Co-option of Single-Copy Genes.</title>
        <authorList>
            <person name="Martinson E.O."/>
            <person name="Mrinalini"/>
            <person name="Kelkar Y.D."/>
            <person name="Chang C.H."/>
            <person name="Werren J.H."/>
        </authorList>
    </citation>
    <scope>NUCLEOTIDE SEQUENCE [LARGE SCALE GENOMIC DNA]</scope>
    <source>
        <strain evidence="1 2">Alberta</strain>
        <tissue evidence="1">Whole body</tissue>
    </source>
</reference>
<dbReference type="AlphaFoldDB" id="A0A232FEX5"/>
<protein>
    <submittedName>
        <fullName evidence="1">Uncharacterized protein</fullName>
    </submittedName>
</protein>
<gene>
    <name evidence="1" type="ORF">TSAR_005746</name>
</gene>
<sequence>SVIVRRLAKITVEFSSFKESATHFTSRDSPKLLVEHRCSY</sequence>
<name>A0A232FEX5_9HYME</name>